<proteinExistence type="inferred from homology"/>
<evidence type="ECO:0000313" key="5">
    <source>
        <dbReference type="Proteomes" id="UP000799049"/>
    </source>
</evidence>
<dbReference type="InterPro" id="IPR036351">
    <property type="entry name" value="Ribosomal_eL32_sf"/>
</dbReference>
<dbReference type="PANTHER" id="PTHR23413">
    <property type="entry name" value="60S RIBOSOMAL PROTEIN L32 AND DNA-DIRECTED RNA POLYMERASE II, SUBUNIT N"/>
    <property type="match status" value="1"/>
</dbReference>
<name>A0A8K0AIT0_ANDGO</name>
<evidence type="ECO:0000256" key="3">
    <source>
        <dbReference type="ARBA" id="ARBA00023274"/>
    </source>
</evidence>
<dbReference type="PANTHER" id="PTHR23413:SF1">
    <property type="entry name" value="RIBOSOMAL PROTEIN L32"/>
    <property type="match status" value="1"/>
</dbReference>
<keyword evidence="5" id="KW-1185">Reference proteome</keyword>
<dbReference type="CDD" id="cd00513">
    <property type="entry name" value="Ribosomal_L32_L32e"/>
    <property type="match status" value="1"/>
</dbReference>
<dbReference type="GO" id="GO:0022625">
    <property type="term" value="C:cytosolic large ribosomal subunit"/>
    <property type="evidence" value="ECO:0007669"/>
    <property type="project" value="TreeGrafter"/>
</dbReference>
<dbReference type="SUPFAM" id="SSF52042">
    <property type="entry name" value="Ribosomal protein L32e"/>
    <property type="match status" value="1"/>
</dbReference>
<dbReference type="GO" id="GO:0006412">
    <property type="term" value="P:translation"/>
    <property type="evidence" value="ECO:0007669"/>
    <property type="project" value="InterPro"/>
</dbReference>
<keyword evidence="2 4" id="KW-0689">Ribosomal protein</keyword>
<protein>
    <submittedName>
        <fullName evidence="4">60S large subunit ribosomal protein eL32 (RpL32)</fullName>
    </submittedName>
</protein>
<evidence type="ECO:0000256" key="2">
    <source>
        <dbReference type="ARBA" id="ARBA00022980"/>
    </source>
</evidence>
<dbReference type="GO" id="GO:0003735">
    <property type="term" value="F:structural constituent of ribosome"/>
    <property type="evidence" value="ECO:0007669"/>
    <property type="project" value="InterPro"/>
</dbReference>
<organism evidence="4 5">
    <name type="scientific">Andalucia godoyi</name>
    <name type="common">Flagellate</name>
    <dbReference type="NCBI Taxonomy" id="505711"/>
    <lineage>
        <taxon>Eukaryota</taxon>
        <taxon>Discoba</taxon>
        <taxon>Jakobida</taxon>
        <taxon>Andalucina</taxon>
        <taxon>Andaluciidae</taxon>
        <taxon>Andalucia</taxon>
    </lineage>
</organism>
<keyword evidence="3" id="KW-0687">Ribonucleoprotein</keyword>
<dbReference type="EMBL" id="VRVR01000028">
    <property type="protein sequence ID" value="KAF0852582.1"/>
    <property type="molecule type" value="Genomic_DNA"/>
</dbReference>
<dbReference type="InterPro" id="IPR001515">
    <property type="entry name" value="Ribosomal_eL32"/>
</dbReference>
<comment type="similarity">
    <text evidence="1">Belongs to the eukaryotic ribosomal protein eL32 family.</text>
</comment>
<dbReference type="Proteomes" id="UP000799049">
    <property type="component" value="Unassembled WGS sequence"/>
</dbReference>
<gene>
    <name evidence="4" type="ORF">ANDGO_01469</name>
</gene>
<dbReference type="SMART" id="SM01393">
    <property type="entry name" value="Ribosomal_L32e"/>
    <property type="match status" value="1"/>
</dbReference>
<reference evidence="4" key="1">
    <citation type="submission" date="2019-09" db="EMBL/GenBank/DDBJ databases">
        <title>The Mitochondrial Proteome of the Jakobid, Andalucia godoyi, a Protist With the Most Gene-Rich and Bacteria-Like Mitochondrial Genome.</title>
        <authorList>
            <person name="Gray M.W."/>
            <person name="Burger G."/>
            <person name="Derelle R."/>
            <person name="Klimes V."/>
            <person name="Leger M."/>
            <person name="Sarrasin M."/>
            <person name="Vlcek C."/>
            <person name="Roger A.J."/>
            <person name="Elias M."/>
            <person name="Lang B.F."/>
        </authorList>
    </citation>
    <scope>NUCLEOTIDE SEQUENCE</scope>
    <source>
        <strain evidence="4">And28</strain>
    </source>
</reference>
<sequence>MTAVTKVKPLTFKRVTHKRSKKFMRHHADRYGRLSRTSWRCPKGIDNPVRRRYRGMLPLANVGYGTKVEDRHVCPDGFVHFRVFNVKELEALMMQNRKYAALIAHTVSARARKEIIARADGLGIKVVNRAGRLRSEESE</sequence>
<evidence type="ECO:0000256" key="1">
    <source>
        <dbReference type="ARBA" id="ARBA00008431"/>
    </source>
</evidence>
<comment type="caution">
    <text evidence="4">The sequence shown here is derived from an EMBL/GenBank/DDBJ whole genome shotgun (WGS) entry which is preliminary data.</text>
</comment>
<accession>A0A8K0AIT0</accession>
<dbReference type="Pfam" id="PF01655">
    <property type="entry name" value="Ribosomal_L32e"/>
    <property type="match status" value="1"/>
</dbReference>
<evidence type="ECO:0000313" key="4">
    <source>
        <dbReference type="EMBL" id="KAF0852582.1"/>
    </source>
</evidence>
<dbReference type="OrthoDB" id="268693at2759"/>
<dbReference type="AlphaFoldDB" id="A0A8K0AIT0"/>